<feature type="chain" id="PRO_5042024980" evidence="4">
    <location>
        <begin position="32"/>
        <end position="610"/>
    </location>
</feature>
<dbReference type="Proteomes" id="UP001193501">
    <property type="component" value="Unassembled WGS sequence"/>
</dbReference>
<dbReference type="GO" id="GO:0030288">
    <property type="term" value="C:outer membrane-bounded periplasmic space"/>
    <property type="evidence" value="ECO:0007669"/>
    <property type="project" value="TreeGrafter"/>
</dbReference>
<dbReference type="GO" id="GO:0015833">
    <property type="term" value="P:peptide transport"/>
    <property type="evidence" value="ECO:0007669"/>
    <property type="project" value="TreeGrafter"/>
</dbReference>
<comment type="subcellular location">
    <subcellularLocation>
        <location evidence="1">Periplasm</location>
    </subcellularLocation>
</comment>
<reference evidence="6" key="1">
    <citation type="submission" date="2020-01" db="EMBL/GenBank/DDBJ databases">
        <authorList>
            <person name="Chen W.-M."/>
        </authorList>
    </citation>
    <scope>NUCLEOTIDE SEQUENCE</scope>
    <source>
        <strain evidence="6">CYK-10</strain>
    </source>
</reference>
<comment type="similarity">
    <text evidence="2">Belongs to the bacterial solute-binding protein 5 family.</text>
</comment>
<dbReference type="GO" id="GO:1904680">
    <property type="term" value="F:peptide transmembrane transporter activity"/>
    <property type="evidence" value="ECO:0007669"/>
    <property type="project" value="TreeGrafter"/>
</dbReference>
<proteinExistence type="inferred from homology"/>
<keyword evidence="3 4" id="KW-0732">Signal</keyword>
<feature type="domain" description="Solute-binding protein family 5" evidence="5">
    <location>
        <begin position="108"/>
        <end position="519"/>
    </location>
</feature>
<dbReference type="PANTHER" id="PTHR30290:SF64">
    <property type="entry name" value="ABC TRANSPORTER PERIPLASMIC BINDING PROTEIN"/>
    <property type="match status" value="1"/>
</dbReference>
<dbReference type="EMBL" id="JAABNR010000001">
    <property type="protein sequence ID" value="NBZ86112.1"/>
    <property type="molecule type" value="Genomic_DNA"/>
</dbReference>
<evidence type="ECO:0000313" key="6">
    <source>
        <dbReference type="EMBL" id="NBZ86112.1"/>
    </source>
</evidence>
<dbReference type="PANTHER" id="PTHR30290">
    <property type="entry name" value="PERIPLASMIC BINDING COMPONENT OF ABC TRANSPORTER"/>
    <property type="match status" value="1"/>
</dbReference>
<name>A0AAE4Y5K4_9RHOB</name>
<dbReference type="CDD" id="cd08497">
    <property type="entry name" value="MbnE-like"/>
    <property type="match status" value="1"/>
</dbReference>
<dbReference type="PIRSF" id="PIRSF002741">
    <property type="entry name" value="MppA"/>
    <property type="match status" value="1"/>
</dbReference>
<evidence type="ECO:0000256" key="3">
    <source>
        <dbReference type="ARBA" id="ARBA00022729"/>
    </source>
</evidence>
<evidence type="ECO:0000259" key="5">
    <source>
        <dbReference type="Pfam" id="PF00496"/>
    </source>
</evidence>
<dbReference type="Gene3D" id="3.10.105.10">
    <property type="entry name" value="Dipeptide-binding Protein, Domain 3"/>
    <property type="match status" value="1"/>
</dbReference>
<accession>A0AAE4Y5K4</accession>
<organism evidence="6 7">
    <name type="scientific">Stagnihabitans tardus</name>
    <dbReference type="NCBI Taxonomy" id="2699202"/>
    <lineage>
        <taxon>Bacteria</taxon>
        <taxon>Pseudomonadati</taxon>
        <taxon>Pseudomonadota</taxon>
        <taxon>Alphaproteobacteria</taxon>
        <taxon>Rhodobacterales</taxon>
        <taxon>Paracoccaceae</taxon>
        <taxon>Stagnihabitans</taxon>
    </lineage>
</organism>
<keyword evidence="7" id="KW-1185">Reference proteome</keyword>
<evidence type="ECO:0000256" key="4">
    <source>
        <dbReference type="SAM" id="SignalP"/>
    </source>
</evidence>
<dbReference type="Gene3D" id="3.40.190.10">
    <property type="entry name" value="Periplasmic binding protein-like II"/>
    <property type="match status" value="1"/>
</dbReference>
<sequence>MRPIMRPAIARLARVSALCLISGLLALPAQAEPSHGIAMYGAPALPPDFVALPQANPQAPKGGKLTLGEAGSFDSLNPFITKGQAPGAVSPLTVETLMGRSYDEPFSLYGLLAESIDTDEERSFVEFTLREGARFSDGSPVTVEDVLWSMETLGTPDKGAARYLTAWKKVAKAEATGPRSVRFTFAAPDRELPLLLGLRPILKKAQFETRDFAASSLEPVIGSGPYVVDQVEAGAKISFKRNPDWWGKDLAFNQGLWNFDAIEYLYFADPTVIQLALSAGDIDLYRESNATKWETDYDFPAVASGEVVKEEIAHQRPSGMNGFVFNTRKAKFADWRVREALIQSFNFEFMNLSLNAGKLPRITSYFSNSELAGDVANPASAPVAALLEPWKADLLPGALEGYALPVSDGTEANRAAIRKAAGLLEEAGWTVQDGVLKNAAGEAMEIEMLLAVGAEDAIASANFWAQSLEKLGIKLTITTKDSASYKEQVTKYDYDMIWNAWSLSLSPGNEQLLYWGSDGVTAEGTRNYMGVGSAAVDGLVATMVGSKDREDFVTAVQALDRVLTSGRYVIPFWYSDVSRVAHKASLHHPERLPLYGDWLGFLPDVWWYQE</sequence>
<dbReference type="Pfam" id="PF00496">
    <property type="entry name" value="SBP_bac_5"/>
    <property type="match status" value="1"/>
</dbReference>
<comment type="caution">
    <text evidence="6">The sequence shown here is derived from an EMBL/GenBank/DDBJ whole genome shotgun (WGS) entry which is preliminary data.</text>
</comment>
<evidence type="ECO:0000256" key="2">
    <source>
        <dbReference type="ARBA" id="ARBA00005695"/>
    </source>
</evidence>
<dbReference type="GO" id="GO:0043190">
    <property type="term" value="C:ATP-binding cassette (ABC) transporter complex"/>
    <property type="evidence" value="ECO:0007669"/>
    <property type="project" value="InterPro"/>
</dbReference>
<gene>
    <name evidence="6" type="ORF">GV832_00825</name>
</gene>
<dbReference type="InterPro" id="IPR030678">
    <property type="entry name" value="Peptide/Ni-bd"/>
</dbReference>
<evidence type="ECO:0000256" key="1">
    <source>
        <dbReference type="ARBA" id="ARBA00004418"/>
    </source>
</evidence>
<dbReference type="GO" id="GO:0042884">
    <property type="term" value="P:microcin transport"/>
    <property type="evidence" value="ECO:0007669"/>
    <property type="project" value="TreeGrafter"/>
</dbReference>
<dbReference type="SUPFAM" id="SSF53850">
    <property type="entry name" value="Periplasmic binding protein-like II"/>
    <property type="match status" value="1"/>
</dbReference>
<feature type="signal peptide" evidence="4">
    <location>
        <begin position="1"/>
        <end position="31"/>
    </location>
</feature>
<dbReference type="AlphaFoldDB" id="A0AAE4Y5K4"/>
<protein>
    <submittedName>
        <fullName evidence="6">ABC transporter substrate-binding protein</fullName>
    </submittedName>
</protein>
<dbReference type="InterPro" id="IPR039424">
    <property type="entry name" value="SBP_5"/>
</dbReference>
<dbReference type="RefSeq" id="WP_168772912.1">
    <property type="nucleotide sequence ID" value="NZ_JAABNR010000001.1"/>
</dbReference>
<evidence type="ECO:0000313" key="7">
    <source>
        <dbReference type="Proteomes" id="UP001193501"/>
    </source>
</evidence>
<dbReference type="InterPro" id="IPR000914">
    <property type="entry name" value="SBP_5_dom"/>
</dbReference>